<proteinExistence type="predicted"/>
<dbReference type="OrthoDB" id="8587856at2"/>
<dbReference type="AlphaFoldDB" id="R1HB38"/>
<comment type="caution">
    <text evidence="3">The sequence shown here is derived from an EMBL/GenBank/DDBJ whole genome shotgun (WGS) entry which is preliminary data.</text>
</comment>
<keyword evidence="1" id="KW-0732">Signal</keyword>
<keyword evidence="4" id="KW-1185">Reference proteome</keyword>
<gene>
    <name evidence="3" type="ORF">G113_07835</name>
</gene>
<evidence type="ECO:0000256" key="1">
    <source>
        <dbReference type="SAM" id="SignalP"/>
    </source>
</evidence>
<dbReference type="EMBL" id="AQGQ01000036">
    <property type="protein sequence ID" value="EOD55639.1"/>
    <property type="molecule type" value="Genomic_DNA"/>
</dbReference>
<dbReference type="PATRIC" id="fig|1268236.3.peg.1554"/>
<organism evidence="3 4">
    <name type="scientific">Aeromonas molluscorum 848</name>
    <dbReference type="NCBI Taxonomy" id="1268236"/>
    <lineage>
        <taxon>Bacteria</taxon>
        <taxon>Pseudomonadati</taxon>
        <taxon>Pseudomonadota</taxon>
        <taxon>Gammaproteobacteria</taxon>
        <taxon>Aeromonadales</taxon>
        <taxon>Aeromonadaceae</taxon>
        <taxon>Aeromonas</taxon>
    </lineage>
</organism>
<dbReference type="Gene3D" id="3.40.190.10">
    <property type="entry name" value="Periplasmic binding protein-like II"/>
    <property type="match status" value="2"/>
</dbReference>
<reference evidence="3 4" key="1">
    <citation type="journal article" date="2013" name="Genome Announc.">
        <title>Draft Genome Sequence of Aeromonas molluscorum Strain 848TT, Isolated from Bivalve Molluscs.</title>
        <authorList>
            <person name="Spataro N."/>
            <person name="Farfan M."/>
            <person name="Albarral V."/>
            <person name="Sanglas A."/>
            <person name="Loren J.G."/>
            <person name="Fuste M.C."/>
            <person name="Bosch E."/>
        </authorList>
    </citation>
    <scope>NUCLEOTIDE SEQUENCE [LARGE SCALE GENOMIC DNA]</scope>
    <source>
        <strain evidence="3 4">848</strain>
    </source>
</reference>
<evidence type="ECO:0000313" key="3">
    <source>
        <dbReference type="EMBL" id="EOD55639.1"/>
    </source>
</evidence>
<name>R1HB38_9GAMM</name>
<dbReference type="InterPro" id="IPR001638">
    <property type="entry name" value="Solute-binding_3/MltF_N"/>
</dbReference>
<feature type="signal peptide" evidence="1">
    <location>
        <begin position="1"/>
        <end position="18"/>
    </location>
</feature>
<dbReference type="PANTHER" id="PTHR38834:SF3">
    <property type="entry name" value="SOLUTE-BINDING PROTEIN FAMILY 3_N-TERMINAL DOMAIN-CONTAINING PROTEIN"/>
    <property type="match status" value="1"/>
</dbReference>
<protein>
    <recommendedName>
        <fullName evidence="2">Solute-binding protein family 3/N-terminal domain-containing protein</fullName>
    </recommendedName>
</protein>
<dbReference type="SUPFAM" id="SSF53850">
    <property type="entry name" value="Periplasmic binding protein-like II"/>
    <property type="match status" value="1"/>
</dbReference>
<accession>R1HB38</accession>
<dbReference type="Pfam" id="PF00497">
    <property type="entry name" value="SBP_bac_3"/>
    <property type="match status" value="1"/>
</dbReference>
<dbReference type="Proteomes" id="UP000013526">
    <property type="component" value="Unassembled WGS sequence"/>
</dbReference>
<feature type="chain" id="PRO_5004350002" description="Solute-binding protein family 3/N-terminal domain-containing protein" evidence="1">
    <location>
        <begin position="19"/>
        <end position="240"/>
    </location>
</feature>
<dbReference type="PANTHER" id="PTHR38834">
    <property type="entry name" value="PERIPLASMIC SUBSTRATE BINDING PROTEIN FAMILY 3"/>
    <property type="match status" value="1"/>
</dbReference>
<evidence type="ECO:0000313" key="4">
    <source>
        <dbReference type="Proteomes" id="UP000013526"/>
    </source>
</evidence>
<feature type="domain" description="Solute-binding protein family 3/N-terminal" evidence="2">
    <location>
        <begin position="24"/>
        <end position="235"/>
    </location>
</feature>
<sequence>MSLLLCLLLVLFSPFVQAVTLLAGEVPPYVIRPQQGAPTGMAVEVIEEAARRLREPIQIELMPFARAIQEAQHRSRVLLLPPVRSPDREAMLQWIVPLLDEAFVLASDQHYHPAPLRLDEKSPLKIGVLRHSLSHNLLQELGVTSLEIVTTERNNADKLALGRIQAWAAAWNTIRYAQQEAGLRLSELVKGATLAKMPLYLAASPDFPSQEARRWHDVIQGMRADGSLARILHQYDYQAP</sequence>
<evidence type="ECO:0000259" key="2">
    <source>
        <dbReference type="Pfam" id="PF00497"/>
    </source>
</evidence>
<dbReference type="RefSeq" id="WP_005898087.1">
    <property type="nucleotide sequence ID" value="NZ_AQGQ01000036.1"/>
</dbReference>